<dbReference type="AlphaFoldDB" id="A0A178VN52"/>
<proteinExistence type="predicted"/>
<accession>A0A178VN52</accession>
<dbReference type="EMBL" id="LUHQ01000002">
    <property type="protein sequence ID" value="OAP07256.1"/>
    <property type="molecule type" value="Genomic_DNA"/>
</dbReference>
<feature type="domain" description="VQ" evidence="2">
    <location>
        <begin position="113"/>
        <end position="136"/>
    </location>
</feature>
<evidence type="ECO:0000256" key="1">
    <source>
        <dbReference type="SAM" id="MobiDB-lite"/>
    </source>
</evidence>
<reference evidence="4" key="1">
    <citation type="journal article" date="2016" name="Proc. Natl. Acad. Sci. U.S.A.">
        <title>Chromosome-level assembly of Arabidopsis thaliana Ler reveals the extent of translocation and inversion polymorphisms.</title>
        <authorList>
            <person name="Zapata L."/>
            <person name="Ding J."/>
            <person name="Willing E.M."/>
            <person name="Hartwig B."/>
            <person name="Bezdan D."/>
            <person name="Jiao W.B."/>
            <person name="Patel V."/>
            <person name="Velikkakam James G."/>
            <person name="Koornneef M."/>
            <person name="Ossowski S."/>
            <person name="Schneeberger K."/>
        </authorList>
    </citation>
    <scope>NUCLEOTIDE SEQUENCE [LARGE SCALE GENOMIC DNA]</scope>
    <source>
        <strain evidence="4">cv. Landsberg erecta</strain>
    </source>
</reference>
<evidence type="ECO:0000313" key="4">
    <source>
        <dbReference type="Proteomes" id="UP000078284"/>
    </source>
</evidence>
<gene>
    <name evidence="3" type="ordered locus">AXX17_At2g38200</name>
</gene>
<protein>
    <submittedName>
        <fullName evidence="3">CAMBP25</fullName>
    </submittedName>
</protein>
<comment type="caution">
    <text evidence="3">The sequence shown here is derived from an EMBL/GenBank/DDBJ whole genome shotgun (WGS) entry which is preliminary data.</text>
</comment>
<dbReference type="Proteomes" id="UP000078284">
    <property type="component" value="Chromosome 2"/>
</dbReference>
<dbReference type="Pfam" id="PF05678">
    <property type="entry name" value="VQ"/>
    <property type="match status" value="1"/>
</dbReference>
<evidence type="ECO:0000313" key="3">
    <source>
        <dbReference type="EMBL" id="OAP07256.1"/>
    </source>
</evidence>
<organism evidence="3 4">
    <name type="scientific">Arabidopsis thaliana</name>
    <name type="common">Mouse-ear cress</name>
    <dbReference type="NCBI Taxonomy" id="3702"/>
    <lineage>
        <taxon>Eukaryota</taxon>
        <taxon>Viridiplantae</taxon>
        <taxon>Streptophyta</taxon>
        <taxon>Embryophyta</taxon>
        <taxon>Tracheophyta</taxon>
        <taxon>Spermatophyta</taxon>
        <taxon>Magnoliopsida</taxon>
        <taxon>eudicotyledons</taxon>
        <taxon>Gunneridae</taxon>
        <taxon>Pentapetalae</taxon>
        <taxon>rosids</taxon>
        <taxon>malvids</taxon>
        <taxon>Brassicales</taxon>
        <taxon>Brassicaceae</taxon>
        <taxon>Camelineae</taxon>
        <taxon>Arabidopsis</taxon>
    </lineage>
</organism>
<evidence type="ECO:0000259" key="2">
    <source>
        <dbReference type="Pfam" id="PF05678"/>
    </source>
</evidence>
<dbReference type="PANTHER" id="PTHR33179:SF79">
    <property type="entry name" value="CALMODULIN-BINDING PROTEIN 25"/>
    <property type="match status" value="1"/>
</dbReference>
<dbReference type="ExpressionAtlas" id="A0A178VN52">
    <property type="expression patterns" value="baseline and differential"/>
</dbReference>
<name>A0A178VN52_ARATH</name>
<dbReference type="InterPro" id="IPR008889">
    <property type="entry name" value="VQ"/>
</dbReference>
<dbReference type="PANTHER" id="PTHR33179">
    <property type="entry name" value="VQ MOTIF-CONTAINING PROTEIN"/>
    <property type="match status" value="1"/>
</dbReference>
<dbReference type="InterPro" id="IPR039609">
    <property type="entry name" value="VQ_15/22"/>
</dbReference>
<sequence>MVTSEGLASVDSWLYRQGFNVDSWLLSDTFSHDNDLLARALHTTVTAPHTLTPSSAFFDSSAVSHPSSTNTLSSIVSGASDPEIIGGGAKRKRNCLLTDGKAAKRRARASKKSQTTFITADPSNFRQMVQQVTGAKYIDDSSSFGIFDPIVKPEPLRFVNKLPCGPSDRSTAVPMLDTSAFLSNHHQENLAVGNAFSGNSSSVGLPSGKPSATADPGGSAVEFDNYPTFPTLESWKVM</sequence>
<feature type="region of interest" description="Disordered" evidence="1">
    <location>
        <begin position="201"/>
        <end position="220"/>
    </location>
</feature>